<evidence type="ECO:0000313" key="3">
    <source>
        <dbReference type="Proteomes" id="UP001234989"/>
    </source>
</evidence>
<gene>
    <name evidence="2" type="ORF">MTR67_019729</name>
</gene>
<proteinExistence type="predicted"/>
<sequence>MLKEIRIKMMSRVSKSRAFADTWTNEISQMAMMVFNINATRSMQCNIEWNGDDGFEVLERAYTHTMNLDQHKYSCRSWKLKSISCAHGITTMHHLNMDASQVISSWYKKETYLKTYSHFIPLVSNMKMWPESRNPIVEPPEVRKMPGSSPKNRRREIGEVRNAGKLPRMETIMTRSICRGANHNKTNCP</sequence>
<feature type="non-terminal residue" evidence="2">
    <location>
        <position position="189"/>
    </location>
</feature>
<reference evidence="2" key="1">
    <citation type="submission" date="2023-08" db="EMBL/GenBank/DDBJ databases">
        <title>A de novo genome assembly of Solanum verrucosum Schlechtendal, a Mexican diploid species geographically isolated from the other diploid A-genome species in potato relatives.</title>
        <authorList>
            <person name="Hosaka K."/>
        </authorList>
    </citation>
    <scope>NUCLEOTIDE SEQUENCE</scope>
    <source>
        <tissue evidence="2">Young leaves</tissue>
    </source>
</reference>
<protein>
    <recommendedName>
        <fullName evidence="4">Zinc finger PMZ-type domain-containing protein</fullName>
    </recommendedName>
</protein>
<dbReference type="Proteomes" id="UP001234989">
    <property type="component" value="Chromosome 4"/>
</dbReference>
<organism evidence="2 3">
    <name type="scientific">Solanum verrucosum</name>
    <dbReference type="NCBI Taxonomy" id="315347"/>
    <lineage>
        <taxon>Eukaryota</taxon>
        <taxon>Viridiplantae</taxon>
        <taxon>Streptophyta</taxon>
        <taxon>Embryophyta</taxon>
        <taxon>Tracheophyta</taxon>
        <taxon>Spermatophyta</taxon>
        <taxon>Magnoliopsida</taxon>
        <taxon>eudicotyledons</taxon>
        <taxon>Gunneridae</taxon>
        <taxon>Pentapetalae</taxon>
        <taxon>asterids</taxon>
        <taxon>lamiids</taxon>
        <taxon>Solanales</taxon>
        <taxon>Solanaceae</taxon>
        <taxon>Solanoideae</taxon>
        <taxon>Solaneae</taxon>
        <taxon>Solanum</taxon>
    </lineage>
</organism>
<evidence type="ECO:0000313" key="2">
    <source>
        <dbReference type="EMBL" id="WMV26344.1"/>
    </source>
</evidence>
<accession>A0AAF0QUT1</accession>
<feature type="region of interest" description="Disordered" evidence="1">
    <location>
        <begin position="142"/>
        <end position="162"/>
    </location>
</feature>
<dbReference type="PANTHER" id="PTHR31973:SF197">
    <property type="entry name" value="SWIM-TYPE DOMAIN-CONTAINING PROTEIN"/>
    <property type="match status" value="1"/>
</dbReference>
<dbReference type="PANTHER" id="PTHR31973">
    <property type="entry name" value="POLYPROTEIN, PUTATIVE-RELATED"/>
    <property type="match status" value="1"/>
</dbReference>
<keyword evidence="3" id="KW-1185">Reference proteome</keyword>
<name>A0AAF0QUT1_SOLVR</name>
<evidence type="ECO:0000256" key="1">
    <source>
        <dbReference type="SAM" id="MobiDB-lite"/>
    </source>
</evidence>
<dbReference type="EMBL" id="CP133615">
    <property type="protein sequence ID" value="WMV26344.1"/>
    <property type="molecule type" value="Genomic_DNA"/>
</dbReference>
<dbReference type="AlphaFoldDB" id="A0AAF0QUT1"/>
<evidence type="ECO:0008006" key="4">
    <source>
        <dbReference type="Google" id="ProtNLM"/>
    </source>
</evidence>